<name>A0A3M0A520_9GAMM</name>
<accession>A0A3M0A520</accession>
<keyword evidence="4" id="KW-0378">Hydrolase</keyword>
<dbReference type="InterPro" id="IPR004617">
    <property type="entry name" value="ApaH"/>
</dbReference>
<dbReference type="PANTHER" id="PTHR40942:SF4">
    <property type="entry name" value="CYTOCHROME C5"/>
    <property type="match status" value="1"/>
</dbReference>
<dbReference type="EC" id="3.6.1.41" evidence="3"/>
<dbReference type="Pfam" id="PF00149">
    <property type="entry name" value="Metallophos"/>
    <property type="match status" value="1"/>
</dbReference>
<dbReference type="InterPro" id="IPR029052">
    <property type="entry name" value="Metallo-depent_PP-like"/>
</dbReference>
<dbReference type="InterPro" id="IPR004843">
    <property type="entry name" value="Calcineurin-like_PHP"/>
</dbReference>
<protein>
    <recommendedName>
        <fullName evidence="3">bis(5'-nucleosyl)-tetraphosphatase (symmetrical)</fullName>
        <ecNumber evidence="3">3.6.1.41</ecNumber>
    </recommendedName>
    <alternativeName>
        <fullName evidence="6">Ap4A hydrolase</fullName>
    </alternativeName>
    <alternativeName>
        <fullName evidence="5">Diadenosine 5',5'''-P1,P4-tetraphosphate pyrophosphohydrolase</fullName>
    </alternativeName>
    <alternativeName>
        <fullName evidence="7">Diadenosine tetraphosphatase</fullName>
    </alternativeName>
</protein>
<dbReference type="GO" id="GO:0008803">
    <property type="term" value="F:bis(5'-nucleosyl)-tetraphosphatase (symmetrical) activity"/>
    <property type="evidence" value="ECO:0007669"/>
    <property type="project" value="UniProtKB-EC"/>
</dbReference>
<reference evidence="10 11" key="1">
    <citation type="submission" date="2018-10" db="EMBL/GenBank/DDBJ databases">
        <title>Genomic Encyclopedia of Type Strains, Phase IV (KMG-IV): sequencing the most valuable type-strain genomes for metagenomic binning, comparative biology and taxonomic classification.</title>
        <authorList>
            <person name="Goeker M."/>
        </authorList>
    </citation>
    <scope>NUCLEOTIDE SEQUENCE [LARGE SCALE GENOMIC DNA]</scope>
    <source>
        <strain evidence="10 11">DSM 25080</strain>
    </source>
</reference>
<comment type="function">
    <text evidence="1">Hydrolyzes diadenosine 5',5'''-P1,P4-tetraphosphate to yield ADP.</text>
</comment>
<dbReference type="EMBL" id="REFJ01000003">
    <property type="protein sequence ID" value="RMA80133.1"/>
    <property type="molecule type" value="Genomic_DNA"/>
</dbReference>
<dbReference type="SUPFAM" id="SSF56300">
    <property type="entry name" value="Metallo-dependent phosphatases"/>
    <property type="match status" value="1"/>
</dbReference>
<evidence type="ECO:0000256" key="3">
    <source>
        <dbReference type="ARBA" id="ARBA00012506"/>
    </source>
</evidence>
<comment type="similarity">
    <text evidence="2">Belongs to the Ap4A hydrolase family.</text>
</comment>
<comment type="caution">
    <text evidence="10">The sequence shown here is derived from an EMBL/GenBank/DDBJ whole genome shotgun (WGS) entry which is preliminary data.</text>
</comment>
<comment type="catalytic activity">
    <reaction evidence="8">
        <text>P(1),P(4)-bis(5'-adenosyl) tetraphosphate + H2O = 2 ADP + 2 H(+)</text>
        <dbReference type="Rhea" id="RHEA:24252"/>
        <dbReference type="ChEBI" id="CHEBI:15377"/>
        <dbReference type="ChEBI" id="CHEBI:15378"/>
        <dbReference type="ChEBI" id="CHEBI:58141"/>
        <dbReference type="ChEBI" id="CHEBI:456216"/>
        <dbReference type="EC" id="3.6.1.41"/>
    </reaction>
</comment>
<evidence type="ECO:0000256" key="8">
    <source>
        <dbReference type="ARBA" id="ARBA00049417"/>
    </source>
</evidence>
<dbReference type="Proteomes" id="UP000267187">
    <property type="component" value="Unassembled WGS sequence"/>
</dbReference>
<evidence type="ECO:0000256" key="4">
    <source>
        <dbReference type="ARBA" id="ARBA00022801"/>
    </source>
</evidence>
<feature type="domain" description="Calcineurin-like phosphoesterase" evidence="9">
    <location>
        <begin position="1"/>
        <end position="131"/>
    </location>
</feature>
<evidence type="ECO:0000256" key="7">
    <source>
        <dbReference type="ARBA" id="ARBA00033210"/>
    </source>
</evidence>
<evidence type="ECO:0000259" key="9">
    <source>
        <dbReference type="Pfam" id="PF00149"/>
    </source>
</evidence>
<dbReference type="AlphaFoldDB" id="A0A3M0A520"/>
<sequence>MTRWVIGDIQGCFSAFETLLGAINFQPQSDQLYLCGDLINRGEDDLATISWLYHHRDVVFPVLGNHDLHFLATYYSAKPAGSKDTFAKLLSSQHIASYCEWLVQQPLIRLIDDHFILSHAGVPHIWEATKAIDLASEVSCALQTDHGRRTFFASMYGNQPSSWDDALSGSARLRAITNYFTRMRYISAEGELEFRCSDLSGPNDTRFQAWFNWPRKDHYQLLFGHWAALEGNCAVDHIEALDGGCVWGGHLIAYNLDTGERISVQNPISSPVTIRTKS</sequence>
<dbReference type="OrthoDB" id="9807890at2"/>
<proteinExistence type="inferred from homology"/>
<dbReference type="NCBIfam" id="NF001204">
    <property type="entry name" value="PRK00166.1"/>
    <property type="match status" value="1"/>
</dbReference>
<dbReference type="PIRSF" id="PIRSF000903">
    <property type="entry name" value="B5n-ttraPtase_sm"/>
    <property type="match status" value="1"/>
</dbReference>
<dbReference type="Gene3D" id="3.60.21.10">
    <property type="match status" value="1"/>
</dbReference>
<gene>
    <name evidence="10" type="ORF">DFR27_1495</name>
</gene>
<evidence type="ECO:0000256" key="6">
    <source>
        <dbReference type="ARBA" id="ARBA00032248"/>
    </source>
</evidence>
<dbReference type="PANTHER" id="PTHR40942">
    <property type="match status" value="1"/>
</dbReference>
<evidence type="ECO:0000313" key="10">
    <source>
        <dbReference type="EMBL" id="RMA80133.1"/>
    </source>
</evidence>
<evidence type="ECO:0000256" key="2">
    <source>
        <dbReference type="ARBA" id="ARBA00005419"/>
    </source>
</evidence>
<evidence type="ECO:0000313" key="11">
    <source>
        <dbReference type="Proteomes" id="UP000267187"/>
    </source>
</evidence>
<dbReference type="RefSeq" id="WP_121876814.1">
    <property type="nucleotide sequence ID" value="NZ_REFJ01000003.1"/>
</dbReference>
<evidence type="ECO:0000256" key="1">
    <source>
        <dbReference type="ARBA" id="ARBA00003413"/>
    </source>
</evidence>
<keyword evidence="11" id="KW-1185">Reference proteome</keyword>
<organism evidence="10 11">
    <name type="scientific">Umboniibacter marinipuniceus</name>
    <dbReference type="NCBI Taxonomy" id="569599"/>
    <lineage>
        <taxon>Bacteria</taxon>
        <taxon>Pseudomonadati</taxon>
        <taxon>Pseudomonadota</taxon>
        <taxon>Gammaproteobacteria</taxon>
        <taxon>Cellvibrionales</taxon>
        <taxon>Cellvibrionaceae</taxon>
        <taxon>Umboniibacter</taxon>
    </lineage>
</organism>
<evidence type="ECO:0000256" key="5">
    <source>
        <dbReference type="ARBA" id="ARBA00031248"/>
    </source>
</evidence>